<dbReference type="EMBL" id="ML119139">
    <property type="protein sequence ID" value="RPB10952.1"/>
    <property type="molecule type" value="Genomic_DNA"/>
</dbReference>
<dbReference type="PANTHER" id="PTHR47219">
    <property type="entry name" value="RAB GTPASE-ACTIVATING PROTEIN 1-LIKE"/>
    <property type="match status" value="1"/>
</dbReference>
<dbReference type="Proteomes" id="UP000277580">
    <property type="component" value="Unassembled WGS sequence"/>
</dbReference>
<organism evidence="6 7">
    <name type="scientific">Morchella conica CCBAS932</name>
    <dbReference type="NCBI Taxonomy" id="1392247"/>
    <lineage>
        <taxon>Eukaryota</taxon>
        <taxon>Fungi</taxon>
        <taxon>Dikarya</taxon>
        <taxon>Ascomycota</taxon>
        <taxon>Pezizomycotina</taxon>
        <taxon>Pezizomycetes</taxon>
        <taxon>Pezizales</taxon>
        <taxon>Morchellaceae</taxon>
        <taxon>Morchella</taxon>
    </lineage>
</organism>
<dbReference type="Gene3D" id="1.10.10.750">
    <property type="entry name" value="Ypt/Rab-GAP domain of gyp1p, domain 1"/>
    <property type="match status" value="1"/>
</dbReference>
<dbReference type="Gene3D" id="1.10.8.270">
    <property type="entry name" value="putative rabgap domain of human tbc1 domain family member 14 like domains"/>
    <property type="match status" value="1"/>
</dbReference>
<dbReference type="STRING" id="1392247.A0A3N4KNQ8"/>
<dbReference type="GO" id="GO:0031267">
    <property type="term" value="F:small GTPase binding"/>
    <property type="evidence" value="ECO:0007669"/>
    <property type="project" value="TreeGrafter"/>
</dbReference>
<evidence type="ECO:0000256" key="4">
    <source>
        <dbReference type="SAM" id="MobiDB-lite"/>
    </source>
</evidence>
<dbReference type="InterPro" id="IPR050302">
    <property type="entry name" value="Rab_GAP_TBC_domain"/>
</dbReference>
<keyword evidence="7" id="KW-1185">Reference proteome</keyword>
<feature type="compositionally biased region" description="Gly residues" evidence="4">
    <location>
        <begin position="895"/>
        <end position="905"/>
    </location>
</feature>
<dbReference type="AlphaFoldDB" id="A0A3N4KNQ8"/>
<feature type="compositionally biased region" description="Polar residues" evidence="4">
    <location>
        <begin position="771"/>
        <end position="787"/>
    </location>
</feature>
<reference evidence="6 7" key="1">
    <citation type="journal article" date="2018" name="Nat. Ecol. Evol.">
        <title>Pezizomycetes genomes reveal the molecular basis of ectomycorrhizal truffle lifestyle.</title>
        <authorList>
            <person name="Murat C."/>
            <person name="Payen T."/>
            <person name="Noel B."/>
            <person name="Kuo A."/>
            <person name="Morin E."/>
            <person name="Chen J."/>
            <person name="Kohler A."/>
            <person name="Krizsan K."/>
            <person name="Balestrini R."/>
            <person name="Da Silva C."/>
            <person name="Montanini B."/>
            <person name="Hainaut M."/>
            <person name="Levati E."/>
            <person name="Barry K.W."/>
            <person name="Belfiori B."/>
            <person name="Cichocki N."/>
            <person name="Clum A."/>
            <person name="Dockter R.B."/>
            <person name="Fauchery L."/>
            <person name="Guy J."/>
            <person name="Iotti M."/>
            <person name="Le Tacon F."/>
            <person name="Lindquist E.A."/>
            <person name="Lipzen A."/>
            <person name="Malagnac F."/>
            <person name="Mello A."/>
            <person name="Molinier V."/>
            <person name="Miyauchi S."/>
            <person name="Poulain J."/>
            <person name="Riccioni C."/>
            <person name="Rubini A."/>
            <person name="Sitrit Y."/>
            <person name="Splivallo R."/>
            <person name="Traeger S."/>
            <person name="Wang M."/>
            <person name="Zifcakova L."/>
            <person name="Wipf D."/>
            <person name="Zambonelli A."/>
            <person name="Paolocci F."/>
            <person name="Nowrousian M."/>
            <person name="Ottonello S."/>
            <person name="Baldrian P."/>
            <person name="Spatafora J.W."/>
            <person name="Henrissat B."/>
            <person name="Nagy L.G."/>
            <person name="Aury J.M."/>
            <person name="Wincker P."/>
            <person name="Grigoriev I.V."/>
            <person name="Bonfante P."/>
            <person name="Martin F.M."/>
        </authorList>
    </citation>
    <scope>NUCLEOTIDE SEQUENCE [LARGE SCALE GENOMIC DNA]</scope>
    <source>
        <strain evidence="6 7">CCBAS932</strain>
    </source>
</reference>
<feature type="compositionally biased region" description="Polar residues" evidence="4">
    <location>
        <begin position="847"/>
        <end position="858"/>
    </location>
</feature>
<feature type="coiled-coil region" evidence="3">
    <location>
        <begin position="704"/>
        <end position="738"/>
    </location>
</feature>
<dbReference type="OrthoDB" id="159449at2759"/>
<feature type="compositionally biased region" description="Low complexity" evidence="4">
    <location>
        <begin position="540"/>
        <end position="560"/>
    </location>
</feature>
<dbReference type="Gene3D" id="1.10.472.80">
    <property type="entry name" value="Ypt/Rab-GAP domain of gyp1p, domain 3"/>
    <property type="match status" value="1"/>
</dbReference>
<keyword evidence="2 3" id="KW-0175">Coiled coil</keyword>
<feature type="region of interest" description="Disordered" evidence="4">
    <location>
        <begin position="662"/>
        <end position="685"/>
    </location>
</feature>
<dbReference type="FunFam" id="1.10.472.80:FF:000027">
    <property type="entry name" value="GTPase activating protein (Evi5)"/>
    <property type="match status" value="1"/>
</dbReference>
<dbReference type="SUPFAM" id="SSF47923">
    <property type="entry name" value="Ypt/Rab-GAP domain of gyp1p"/>
    <property type="match status" value="2"/>
</dbReference>
<feature type="region of interest" description="Disordered" evidence="4">
    <location>
        <begin position="465"/>
        <end position="485"/>
    </location>
</feature>
<evidence type="ECO:0000256" key="3">
    <source>
        <dbReference type="SAM" id="Coils"/>
    </source>
</evidence>
<feature type="compositionally biased region" description="Low complexity" evidence="4">
    <location>
        <begin position="511"/>
        <end position="523"/>
    </location>
</feature>
<dbReference type="FunFam" id="1.10.10.750:FF:000003">
    <property type="entry name" value="GTPase activating protein (Evi5)"/>
    <property type="match status" value="1"/>
</dbReference>
<feature type="region of interest" description="Disordered" evidence="4">
    <location>
        <begin position="743"/>
        <end position="787"/>
    </location>
</feature>
<feature type="compositionally biased region" description="Basic and acidic residues" evidence="4">
    <location>
        <begin position="104"/>
        <end position="117"/>
    </location>
</feature>
<accession>A0A3N4KNQ8</accession>
<feature type="region of interest" description="Disordered" evidence="4">
    <location>
        <begin position="60"/>
        <end position="119"/>
    </location>
</feature>
<dbReference type="Pfam" id="PF23436">
    <property type="entry name" value="RabGap-TBC_2"/>
    <property type="match status" value="1"/>
</dbReference>
<name>A0A3N4KNQ8_9PEZI</name>
<evidence type="ECO:0000259" key="5">
    <source>
        <dbReference type="PROSITE" id="PS50086"/>
    </source>
</evidence>
<dbReference type="InterPro" id="IPR035969">
    <property type="entry name" value="Rab-GAP_TBC_sf"/>
</dbReference>
<feature type="region of interest" description="Disordered" evidence="4">
    <location>
        <begin position="843"/>
        <end position="913"/>
    </location>
</feature>
<feature type="domain" description="Rab-GAP TBC" evidence="5">
    <location>
        <begin position="210"/>
        <end position="392"/>
    </location>
</feature>
<dbReference type="SMART" id="SM00164">
    <property type="entry name" value="TBC"/>
    <property type="match status" value="1"/>
</dbReference>
<gene>
    <name evidence="6" type="ORF">P167DRAFT_490151</name>
</gene>
<dbReference type="PANTHER" id="PTHR47219:SF9">
    <property type="entry name" value="GTPASE ACTIVATING PROTEIN AND CENTROSOME-ASSOCIATED, ISOFORM B"/>
    <property type="match status" value="1"/>
</dbReference>
<evidence type="ECO:0000256" key="1">
    <source>
        <dbReference type="ARBA" id="ARBA00022468"/>
    </source>
</evidence>
<feature type="compositionally biased region" description="Polar residues" evidence="4">
    <location>
        <begin position="867"/>
        <end position="879"/>
    </location>
</feature>
<dbReference type="FunFam" id="1.10.8.270:FF:000001">
    <property type="entry name" value="TBC1 domain family member 1"/>
    <property type="match status" value="1"/>
</dbReference>
<dbReference type="GO" id="GO:0005096">
    <property type="term" value="F:GTPase activator activity"/>
    <property type="evidence" value="ECO:0007669"/>
    <property type="project" value="UniProtKB-KW"/>
</dbReference>
<evidence type="ECO:0000313" key="7">
    <source>
        <dbReference type="Proteomes" id="UP000277580"/>
    </source>
</evidence>
<dbReference type="InterPro" id="IPR000195">
    <property type="entry name" value="Rab-GAP-TBC_dom"/>
</dbReference>
<dbReference type="PROSITE" id="PS50086">
    <property type="entry name" value="TBC_RABGAP"/>
    <property type="match status" value="1"/>
</dbReference>
<evidence type="ECO:0000256" key="2">
    <source>
        <dbReference type="ARBA" id="ARBA00023054"/>
    </source>
</evidence>
<sequence>MEAREVEKEVEVEVKKVEVKKEHIPISKTTESMVTVRLSDPELVSLPSPTPTLKLVDDKAETYSLNSEPTYAAERTESPLSEEMASRRTSKDSVASHTGPDWGLLERTEGEHTKDDASQEGTAFLLARLEQENKRLEKDPKALLIHPERPPSLAQLKRMMDKPDPATLRYSMLPAPPPLTDLDFYAALVSDYKRAALKLPHLLSQKIHGGVPPPLRGVVWIAMSGARDSNLEGLYDQLLGETSPYEQLIGKDIGRTGLEMFKQEGGEGQRMLGRVLRAFSIYDTQIGYCQGLGFLVGPLLMHMGEKEAFCVLVRLMEHYDLRSCFLPNMYGLQLRMYQFTQLLGTHLPELAAHLNFLGIQPTYASQWFLSFFAVSCPLPMLFRIYDVIFAEGAPETIMRVALSLMRRNQKRLLASSEFEDVMQMLLARGLWDTYNCNANDLVQDFVGLTGVVTREALTELEKKFKEGNPDDGTVKVAPKQQQVPTTDLQAAASRFLGRIWGGSSSPGTVNLSPSSLQSSRPASTVMMRRTPSKQSLSTVSSFEASDSSISSASTDATTLSRCSSITQDDRRLSTRSFSSRKQNKDGELHGQIEDLLMALSQLQREHAARVEELAAVKAERDEDRQLTKRLVELLGNGSQNEEESVAEISDICDHITETLAKAETEAASSRKPPTSTVQIKQDLDHTRENLYREQLRSKDFSNRITEQDAEIARLKGQLQDARSKWQESQKEKQQLQKQISDLKYPLPSPELKFDSNGEPQKGGLRELRLGRSNSTRSQQTPTYNKRTSSLGMHQLLSSQQNNSPANEDTLLLELVASKTAEAVAKQEAEEAKAKLEALRKVLGGGSNSTRNAGGSTPYSPGPRLERVNSTASFSSYVSFNSNTPPTPSQPSNTNSGGGGFWGGWGKKAAVDSR</sequence>
<protein>
    <recommendedName>
        <fullName evidence="5">Rab-GAP TBC domain-containing protein</fullName>
    </recommendedName>
</protein>
<keyword evidence="1" id="KW-0343">GTPase activation</keyword>
<evidence type="ECO:0000313" key="6">
    <source>
        <dbReference type="EMBL" id="RPB10952.1"/>
    </source>
</evidence>
<dbReference type="InParanoid" id="A0A3N4KNQ8"/>
<proteinExistence type="predicted"/>
<feature type="region of interest" description="Disordered" evidence="4">
    <location>
        <begin position="506"/>
        <end position="586"/>
    </location>
</feature>